<dbReference type="PANTHER" id="PTHR12147:SF26">
    <property type="entry name" value="PEPTIDASE M28 DOMAIN-CONTAINING PROTEIN"/>
    <property type="match status" value="1"/>
</dbReference>
<accession>A0A1U7CN85</accession>
<dbReference type="Proteomes" id="UP000186309">
    <property type="component" value="Chromosome"/>
</dbReference>
<keyword evidence="3" id="KW-0645">Protease</keyword>
<dbReference type="PANTHER" id="PTHR12147">
    <property type="entry name" value="METALLOPEPTIDASE M28 FAMILY MEMBER"/>
    <property type="match status" value="1"/>
</dbReference>
<feature type="region of interest" description="Disordered" evidence="1">
    <location>
        <begin position="1"/>
        <end position="20"/>
    </location>
</feature>
<dbReference type="EMBL" id="CP019082">
    <property type="protein sequence ID" value="APW60387.1"/>
    <property type="molecule type" value="Genomic_DNA"/>
</dbReference>
<proteinExistence type="predicted"/>
<reference evidence="4" key="1">
    <citation type="submission" date="2016-12" db="EMBL/GenBank/DDBJ databases">
        <title>Comparative genomics of four Isosphaeraceae planctomycetes: a common pool of plasmids and glycoside hydrolase genes.</title>
        <authorList>
            <person name="Ivanova A."/>
        </authorList>
    </citation>
    <scope>NUCLEOTIDE SEQUENCE [LARGE SCALE GENOMIC DNA]</scope>
    <source>
        <strain evidence="4">PX4</strain>
    </source>
</reference>
<dbReference type="SUPFAM" id="SSF53187">
    <property type="entry name" value="Zn-dependent exopeptidases"/>
    <property type="match status" value="1"/>
</dbReference>
<dbReference type="GO" id="GO:0006508">
    <property type="term" value="P:proteolysis"/>
    <property type="evidence" value="ECO:0007669"/>
    <property type="project" value="InterPro"/>
</dbReference>
<evidence type="ECO:0000313" key="3">
    <source>
        <dbReference type="EMBL" id="APW60387.1"/>
    </source>
</evidence>
<protein>
    <submittedName>
        <fullName evidence="3">Aminopeptidase YwaD</fullName>
        <ecNumber evidence="3">3.4.11.6</ecNumber>
    </submittedName>
</protein>
<dbReference type="RefSeq" id="WP_076344990.1">
    <property type="nucleotide sequence ID" value="NZ_CP019082.1"/>
</dbReference>
<name>A0A1U7CN85_9BACT</name>
<dbReference type="STRING" id="1387353.BSF38_01855"/>
<feature type="compositionally biased region" description="Polar residues" evidence="1">
    <location>
        <begin position="7"/>
        <end position="19"/>
    </location>
</feature>
<dbReference type="EC" id="3.4.11.6" evidence="3"/>
<dbReference type="GO" id="GO:0004177">
    <property type="term" value="F:aminopeptidase activity"/>
    <property type="evidence" value="ECO:0007669"/>
    <property type="project" value="UniProtKB-KW"/>
</dbReference>
<feature type="domain" description="Peptidase M28" evidence="2">
    <location>
        <begin position="122"/>
        <end position="324"/>
    </location>
</feature>
<dbReference type="OrthoDB" id="9762302at2"/>
<dbReference type="InterPro" id="IPR007484">
    <property type="entry name" value="Peptidase_M28"/>
</dbReference>
<organism evidence="3 4">
    <name type="scientific">Paludisphaera borealis</name>
    <dbReference type="NCBI Taxonomy" id="1387353"/>
    <lineage>
        <taxon>Bacteria</taxon>
        <taxon>Pseudomonadati</taxon>
        <taxon>Planctomycetota</taxon>
        <taxon>Planctomycetia</taxon>
        <taxon>Isosphaerales</taxon>
        <taxon>Isosphaeraceae</taxon>
        <taxon>Paludisphaera</taxon>
    </lineage>
</organism>
<dbReference type="GO" id="GO:0008235">
    <property type="term" value="F:metalloexopeptidase activity"/>
    <property type="evidence" value="ECO:0007669"/>
    <property type="project" value="InterPro"/>
</dbReference>
<keyword evidence="4" id="KW-1185">Reference proteome</keyword>
<dbReference type="InterPro" id="IPR045175">
    <property type="entry name" value="M28_fam"/>
</dbReference>
<dbReference type="KEGG" id="pbor:BSF38_01855"/>
<dbReference type="Gene3D" id="3.40.630.10">
    <property type="entry name" value="Zn peptidases"/>
    <property type="match status" value="1"/>
</dbReference>
<evidence type="ECO:0000259" key="2">
    <source>
        <dbReference type="Pfam" id="PF04389"/>
    </source>
</evidence>
<dbReference type="Pfam" id="PF04389">
    <property type="entry name" value="Peptidase_M28"/>
    <property type="match status" value="1"/>
</dbReference>
<keyword evidence="3" id="KW-0378">Hydrolase</keyword>
<keyword evidence="3" id="KW-0031">Aminopeptidase</keyword>
<sequence length="411" mass="45311">MHDAPLDSTTHAPTGTTSRPIARFPHVATVATPWLARTILPCLCLLTALGAADPSKPERARLESWVKTLASPEFEGRRWEGGRKTAALLVEEFRRLKLEPLFQEQYIQTVPSTPPANVPGRNVGAVLRGADPVLRDQYIVVSAHYDHLGVRNGVLYPGADDNASGVAMMMETARCLVTAAERPKRSIAFIGFDLEEAGLYGSRYYVAHPPFPVDKITLFITADMIARSLGGVCDPYVFVMGTEHIPAVRPWIAEAARDRPLTVGLLGADLLLLNRSDYGPFRSLKVPFLFFSTGENPRYHSSEDKPETLNYAKLTEISQVIHEVAARVADETSPPSWNDATDHPLDEAVAIRDVLKILRDNRETLQINAAQIYLIDGTLRTLDGVIARGRITPSERASMLHSARIIIMTAF</sequence>
<evidence type="ECO:0000313" key="4">
    <source>
        <dbReference type="Proteomes" id="UP000186309"/>
    </source>
</evidence>
<dbReference type="AlphaFoldDB" id="A0A1U7CN85"/>
<gene>
    <name evidence="3" type="primary">ywaD_2</name>
    <name evidence="3" type="ORF">BSF38_01855</name>
</gene>
<evidence type="ECO:0000256" key="1">
    <source>
        <dbReference type="SAM" id="MobiDB-lite"/>
    </source>
</evidence>